<protein>
    <submittedName>
        <fullName evidence="2">Uncharacterized protein</fullName>
    </submittedName>
</protein>
<dbReference type="RefSeq" id="XP_060384379.1">
    <property type="nucleotide sequence ID" value="XM_060521010.1"/>
</dbReference>
<reference evidence="2 3" key="1">
    <citation type="submission" date="2016-10" db="EMBL/GenBank/DDBJ databases">
        <title>The genome sequence of Colletotrichum fioriniae PJ7.</title>
        <authorList>
            <person name="Baroncelli R."/>
        </authorList>
    </citation>
    <scope>NUCLEOTIDE SEQUENCE [LARGE SCALE GENOMIC DNA]</scope>
    <source>
        <strain evidence="2 3">Tom-12</strain>
    </source>
</reference>
<gene>
    <name evidence="2" type="ORF">CTAM01_04980</name>
</gene>
<keyword evidence="1" id="KW-0732">Signal</keyword>
<dbReference type="Proteomes" id="UP001227543">
    <property type="component" value="Unassembled WGS sequence"/>
</dbReference>
<keyword evidence="3" id="KW-1185">Reference proteome</keyword>
<evidence type="ECO:0000313" key="2">
    <source>
        <dbReference type="EMBL" id="KAK1502991.1"/>
    </source>
</evidence>
<organism evidence="2 3">
    <name type="scientific">Colletotrichum tamarilloi</name>
    <dbReference type="NCBI Taxonomy" id="1209934"/>
    <lineage>
        <taxon>Eukaryota</taxon>
        <taxon>Fungi</taxon>
        <taxon>Dikarya</taxon>
        <taxon>Ascomycota</taxon>
        <taxon>Pezizomycotina</taxon>
        <taxon>Sordariomycetes</taxon>
        <taxon>Hypocreomycetidae</taxon>
        <taxon>Glomerellales</taxon>
        <taxon>Glomerellaceae</taxon>
        <taxon>Colletotrichum</taxon>
        <taxon>Colletotrichum acutatum species complex</taxon>
    </lineage>
</organism>
<feature type="signal peptide" evidence="1">
    <location>
        <begin position="1"/>
        <end position="22"/>
    </location>
</feature>
<comment type="caution">
    <text evidence="2">The sequence shown here is derived from an EMBL/GenBank/DDBJ whole genome shotgun (WGS) entry which is preliminary data.</text>
</comment>
<dbReference type="GeneID" id="85405248"/>
<feature type="chain" id="PRO_5047047927" evidence="1">
    <location>
        <begin position="23"/>
        <end position="135"/>
    </location>
</feature>
<name>A0ABQ9RG60_9PEZI</name>
<sequence length="135" mass="15092">MGIGFSILFLSLFGICLRGLSGMSLEDVVFMRERRVWMVGLGPFLGDRITMVLEGNNSKRANGFSLEQRMQSRVKVDEMQLGPRPRYGRYARDGIPGMITTCRVGVRRFLFQVNRSSGVATLAVEIKRGGEEVSV</sequence>
<accession>A0ABQ9RG60</accession>
<dbReference type="EMBL" id="MLFU01000012">
    <property type="protein sequence ID" value="KAK1502991.1"/>
    <property type="molecule type" value="Genomic_DNA"/>
</dbReference>
<evidence type="ECO:0000256" key="1">
    <source>
        <dbReference type="SAM" id="SignalP"/>
    </source>
</evidence>
<evidence type="ECO:0000313" key="3">
    <source>
        <dbReference type="Proteomes" id="UP001227543"/>
    </source>
</evidence>
<proteinExistence type="predicted"/>